<gene>
    <name evidence="1" type="ORF">SISNIDRAFT_251480</name>
</gene>
<dbReference type="AlphaFoldDB" id="A0A164Z0G4"/>
<dbReference type="EMBL" id="KV419397">
    <property type="protein sequence ID" value="KZS97417.1"/>
    <property type="molecule type" value="Genomic_DNA"/>
</dbReference>
<evidence type="ECO:0000313" key="1">
    <source>
        <dbReference type="EMBL" id="KZS97417.1"/>
    </source>
</evidence>
<evidence type="ECO:0000313" key="2">
    <source>
        <dbReference type="Proteomes" id="UP000076722"/>
    </source>
</evidence>
<sequence length="115" mass="13304">MIYRYQDSVAYHIITLCSASHFCFYGVFLRKDNILYIDPDVPEDSRDSQRLAIELTGVVRSWVHCSCTCGLEFVRHLPQVCNRNTPELSTCTNRCPSRFEYGFYGSEHLTLAQKV</sequence>
<dbReference type="Proteomes" id="UP000076722">
    <property type="component" value="Unassembled WGS sequence"/>
</dbReference>
<protein>
    <submittedName>
        <fullName evidence="1">Uncharacterized protein</fullName>
    </submittedName>
</protein>
<organism evidence="1 2">
    <name type="scientific">Sistotremastrum niveocremeum HHB9708</name>
    <dbReference type="NCBI Taxonomy" id="1314777"/>
    <lineage>
        <taxon>Eukaryota</taxon>
        <taxon>Fungi</taxon>
        <taxon>Dikarya</taxon>
        <taxon>Basidiomycota</taxon>
        <taxon>Agaricomycotina</taxon>
        <taxon>Agaricomycetes</taxon>
        <taxon>Sistotremastrales</taxon>
        <taxon>Sistotremastraceae</taxon>
        <taxon>Sertulicium</taxon>
        <taxon>Sertulicium niveocremeum</taxon>
    </lineage>
</organism>
<reference evidence="1 2" key="1">
    <citation type="journal article" date="2016" name="Mol. Biol. Evol.">
        <title>Comparative Genomics of Early-Diverging Mushroom-Forming Fungi Provides Insights into the Origins of Lignocellulose Decay Capabilities.</title>
        <authorList>
            <person name="Nagy L.G."/>
            <person name="Riley R."/>
            <person name="Tritt A."/>
            <person name="Adam C."/>
            <person name="Daum C."/>
            <person name="Floudas D."/>
            <person name="Sun H."/>
            <person name="Yadav J.S."/>
            <person name="Pangilinan J."/>
            <person name="Larsson K.H."/>
            <person name="Matsuura K."/>
            <person name="Barry K."/>
            <person name="Labutti K."/>
            <person name="Kuo R."/>
            <person name="Ohm R.A."/>
            <person name="Bhattacharya S.S."/>
            <person name="Shirouzu T."/>
            <person name="Yoshinaga Y."/>
            <person name="Martin F.M."/>
            <person name="Grigoriev I.V."/>
            <person name="Hibbett D.S."/>
        </authorList>
    </citation>
    <scope>NUCLEOTIDE SEQUENCE [LARGE SCALE GENOMIC DNA]</scope>
    <source>
        <strain evidence="1 2">HHB9708</strain>
    </source>
</reference>
<keyword evidence="2" id="KW-1185">Reference proteome</keyword>
<accession>A0A164Z0G4</accession>
<proteinExistence type="predicted"/>
<name>A0A164Z0G4_9AGAM</name>